<evidence type="ECO:0000256" key="1">
    <source>
        <dbReference type="ARBA" id="ARBA00007469"/>
    </source>
</evidence>
<reference evidence="7" key="2">
    <citation type="journal article" date="2017" name="J. Anim. Genet.">
        <title>Multiple reference genome sequences of hot pepper reveal the massive evolution of plant disease resistance genes by retroduplication.</title>
        <authorList>
            <person name="Kim S."/>
            <person name="Park J."/>
            <person name="Yeom S.-I."/>
            <person name="Kim Y.-M."/>
            <person name="Seo E."/>
            <person name="Kim K.-T."/>
            <person name="Kim M.-S."/>
            <person name="Lee J.M."/>
            <person name="Cheong K."/>
            <person name="Shin H.-S."/>
            <person name="Kim S.-B."/>
            <person name="Han K."/>
            <person name="Lee J."/>
            <person name="Park M."/>
            <person name="Lee H.-A."/>
            <person name="Lee H.-Y."/>
            <person name="Lee Y."/>
            <person name="Oh S."/>
            <person name="Lee J.H."/>
            <person name="Choi E."/>
            <person name="Choi E."/>
            <person name="Lee S.E."/>
            <person name="Jeon J."/>
            <person name="Kim H."/>
            <person name="Choi G."/>
            <person name="Song H."/>
            <person name="Lee J."/>
            <person name="Lee S.-C."/>
            <person name="Kwon J.-K."/>
            <person name="Lee H.-Y."/>
            <person name="Koo N."/>
            <person name="Hong Y."/>
            <person name="Kim R.W."/>
            <person name="Kang W.-H."/>
            <person name="Huh J.H."/>
            <person name="Kang B.-C."/>
            <person name="Yang T.-J."/>
            <person name="Lee Y.-H."/>
            <person name="Bennetzen J.L."/>
            <person name="Choi D."/>
        </authorList>
    </citation>
    <scope>NUCLEOTIDE SEQUENCE [LARGE SCALE GENOMIC DNA]</scope>
    <source>
        <strain evidence="7">cv. PBC81</strain>
    </source>
</reference>
<dbReference type="EMBL" id="MLFT02000007">
    <property type="protein sequence ID" value="PHT42193.1"/>
    <property type="molecule type" value="Genomic_DNA"/>
</dbReference>
<gene>
    <name evidence="6" type="ORF">CQW23_16218</name>
</gene>
<dbReference type="InterPro" id="IPR001568">
    <property type="entry name" value="RNase_T2-like"/>
</dbReference>
<dbReference type="PANTHER" id="PTHR11240">
    <property type="entry name" value="RIBONUCLEASE T2"/>
    <property type="match status" value="1"/>
</dbReference>
<organism evidence="6 7">
    <name type="scientific">Capsicum baccatum</name>
    <name type="common">Peruvian pepper</name>
    <dbReference type="NCBI Taxonomy" id="33114"/>
    <lineage>
        <taxon>Eukaryota</taxon>
        <taxon>Viridiplantae</taxon>
        <taxon>Streptophyta</taxon>
        <taxon>Embryophyta</taxon>
        <taxon>Tracheophyta</taxon>
        <taxon>Spermatophyta</taxon>
        <taxon>Magnoliopsida</taxon>
        <taxon>eudicotyledons</taxon>
        <taxon>Gunneridae</taxon>
        <taxon>Pentapetalae</taxon>
        <taxon>asterids</taxon>
        <taxon>lamiids</taxon>
        <taxon>Solanales</taxon>
        <taxon>Solanaceae</taxon>
        <taxon>Solanoideae</taxon>
        <taxon>Capsiceae</taxon>
        <taxon>Capsicum</taxon>
    </lineage>
</organism>
<dbReference type="InterPro" id="IPR018188">
    <property type="entry name" value="RNase_T2_His_AS_1"/>
</dbReference>
<name>A0A2G2WAD5_CAPBA</name>
<reference evidence="6 7" key="1">
    <citation type="journal article" date="2017" name="Genome Biol.">
        <title>New reference genome sequences of hot pepper reveal the massive evolution of plant disease-resistance genes by retroduplication.</title>
        <authorList>
            <person name="Kim S."/>
            <person name="Park J."/>
            <person name="Yeom S.I."/>
            <person name="Kim Y.M."/>
            <person name="Seo E."/>
            <person name="Kim K.T."/>
            <person name="Kim M.S."/>
            <person name="Lee J.M."/>
            <person name="Cheong K."/>
            <person name="Shin H.S."/>
            <person name="Kim S.B."/>
            <person name="Han K."/>
            <person name="Lee J."/>
            <person name="Park M."/>
            <person name="Lee H.A."/>
            <person name="Lee H.Y."/>
            <person name="Lee Y."/>
            <person name="Oh S."/>
            <person name="Lee J.H."/>
            <person name="Choi E."/>
            <person name="Choi E."/>
            <person name="Lee S.E."/>
            <person name="Jeon J."/>
            <person name="Kim H."/>
            <person name="Choi G."/>
            <person name="Song H."/>
            <person name="Lee J."/>
            <person name="Lee S.C."/>
            <person name="Kwon J.K."/>
            <person name="Lee H.Y."/>
            <person name="Koo N."/>
            <person name="Hong Y."/>
            <person name="Kim R.W."/>
            <person name="Kang W.H."/>
            <person name="Huh J.H."/>
            <person name="Kang B.C."/>
            <person name="Yang T.J."/>
            <person name="Lee Y.H."/>
            <person name="Bennetzen J.L."/>
            <person name="Choi D."/>
        </authorList>
    </citation>
    <scope>NUCLEOTIDE SEQUENCE [LARGE SCALE GENOMIC DNA]</scope>
    <source>
        <strain evidence="7">cv. PBC81</strain>
    </source>
</reference>
<dbReference type="PROSITE" id="PS00530">
    <property type="entry name" value="RNASE_T2_1"/>
    <property type="match status" value="1"/>
</dbReference>
<sequence length="267" mass="30152">MNNASCVKVGSIRGFDFLDPVVVKVDSQAPPPPPLPPRAPLMWYVLTWPPTYCLNLKSPDKCIEPIPDRKFTLHGLWPADKDGKTITCDISVDLDWVKLFKPIEGELEKFWPTLLEGVRTWGIWKHEYRNHGICGGLEAEEYFNAAISINNMIKNGNLFYYLKTSGIIACESLTFTRYEIIDAVQKVFPTTPRPRVYLRCLPNSKDPNVGHLSEVVLCTDLDGNGFISCPDISTTCDPYNKIMLPQSTTTSQGIQEEIDETHPEFEV</sequence>
<evidence type="ECO:0000256" key="2">
    <source>
        <dbReference type="ARBA" id="ARBA00022759"/>
    </source>
</evidence>
<comment type="caution">
    <text evidence="6">The sequence shown here is derived from an EMBL/GenBank/DDBJ whole genome shotgun (WGS) entry which is preliminary data.</text>
</comment>
<dbReference type="Gene3D" id="3.90.730.10">
    <property type="entry name" value="Ribonuclease T2-like"/>
    <property type="match status" value="1"/>
</dbReference>
<dbReference type="Proteomes" id="UP000224567">
    <property type="component" value="Unassembled WGS sequence"/>
</dbReference>
<accession>A0A2G2WAD5</accession>
<keyword evidence="4" id="KW-0456">Lyase</keyword>
<dbReference type="InterPro" id="IPR036430">
    <property type="entry name" value="RNase_T2-like_sf"/>
</dbReference>
<evidence type="ECO:0000313" key="6">
    <source>
        <dbReference type="EMBL" id="PHT42193.1"/>
    </source>
</evidence>
<dbReference type="Pfam" id="PF00445">
    <property type="entry name" value="Ribonuclease_T2"/>
    <property type="match status" value="1"/>
</dbReference>
<evidence type="ECO:0000313" key="7">
    <source>
        <dbReference type="Proteomes" id="UP000224567"/>
    </source>
</evidence>
<evidence type="ECO:0000256" key="4">
    <source>
        <dbReference type="ARBA" id="ARBA00023239"/>
    </source>
</evidence>
<dbReference type="GO" id="GO:0005576">
    <property type="term" value="C:extracellular region"/>
    <property type="evidence" value="ECO:0007669"/>
    <property type="project" value="TreeGrafter"/>
</dbReference>
<proteinExistence type="inferred from homology"/>
<keyword evidence="3" id="KW-0378">Hydrolase</keyword>
<keyword evidence="7" id="KW-1185">Reference proteome</keyword>
<protein>
    <submittedName>
        <fullName evidence="6">Uncharacterized protein</fullName>
    </submittedName>
</protein>
<dbReference type="AlphaFoldDB" id="A0A2G2WAD5"/>
<comment type="similarity">
    <text evidence="1 5">Belongs to the RNase T2 family.</text>
</comment>
<dbReference type="PANTHER" id="PTHR11240:SF60">
    <property type="entry name" value="RIBONUCLEASE T2"/>
    <property type="match status" value="1"/>
</dbReference>
<evidence type="ECO:0000256" key="3">
    <source>
        <dbReference type="ARBA" id="ARBA00022801"/>
    </source>
</evidence>
<dbReference type="InterPro" id="IPR018247">
    <property type="entry name" value="EF_Hand_1_Ca_BS"/>
</dbReference>
<dbReference type="GO" id="GO:0016787">
    <property type="term" value="F:hydrolase activity"/>
    <property type="evidence" value="ECO:0007669"/>
    <property type="project" value="UniProtKB-KW"/>
</dbReference>
<dbReference type="SUPFAM" id="SSF55895">
    <property type="entry name" value="Ribonuclease Rh-like"/>
    <property type="match status" value="1"/>
</dbReference>
<keyword evidence="2" id="KW-0255">Endonuclease</keyword>
<dbReference type="GO" id="GO:0006401">
    <property type="term" value="P:RNA catabolic process"/>
    <property type="evidence" value="ECO:0007669"/>
    <property type="project" value="TreeGrafter"/>
</dbReference>
<dbReference type="GO" id="GO:0033897">
    <property type="term" value="F:ribonuclease T2 activity"/>
    <property type="evidence" value="ECO:0007669"/>
    <property type="project" value="InterPro"/>
</dbReference>
<dbReference type="OrthoDB" id="1290224at2759"/>
<dbReference type="GO" id="GO:0003723">
    <property type="term" value="F:RNA binding"/>
    <property type="evidence" value="ECO:0007669"/>
    <property type="project" value="InterPro"/>
</dbReference>
<dbReference type="PROSITE" id="PS00018">
    <property type="entry name" value="EF_HAND_1"/>
    <property type="match status" value="1"/>
</dbReference>
<keyword evidence="2" id="KW-0540">Nuclease</keyword>
<evidence type="ECO:0000256" key="5">
    <source>
        <dbReference type="RuleBase" id="RU004328"/>
    </source>
</evidence>